<evidence type="ECO:0000256" key="6">
    <source>
        <dbReference type="ARBA" id="ARBA00022664"/>
    </source>
</evidence>
<evidence type="ECO:0000313" key="20">
    <source>
        <dbReference type="Ensembl" id="ENSOTSP00005107662.1"/>
    </source>
</evidence>
<evidence type="ECO:0000259" key="18">
    <source>
        <dbReference type="Pfam" id="PF04928"/>
    </source>
</evidence>
<evidence type="ECO:0000256" key="11">
    <source>
        <dbReference type="ARBA" id="ARBA00022842"/>
    </source>
</evidence>
<name>A0AAZ3NT83_ONCTS</name>
<evidence type="ECO:0000256" key="10">
    <source>
        <dbReference type="ARBA" id="ARBA00022840"/>
    </source>
</evidence>
<keyword evidence="14" id="KW-0539">Nucleus</keyword>
<dbReference type="GO" id="GO:0046872">
    <property type="term" value="F:metal ion binding"/>
    <property type="evidence" value="ECO:0007669"/>
    <property type="project" value="UniProtKB-KW"/>
</dbReference>
<dbReference type="Gene3D" id="3.30.460.10">
    <property type="entry name" value="Beta Polymerase, domain 2"/>
    <property type="match status" value="1"/>
</dbReference>
<evidence type="ECO:0000256" key="9">
    <source>
        <dbReference type="ARBA" id="ARBA00022741"/>
    </source>
</evidence>
<comment type="similarity">
    <text evidence="4">Belongs to the poly(A) polymerase family.</text>
</comment>
<evidence type="ECO:0000256" key="8">
    <source>
        <dbReference type="ARBA" id="ARBA00022723"/>
    </source>
</evidence>
<keyword evidence="11" id="KW-0460">Magnesium</keyword>
<reference evidence="21" key="1">
    <citation type="journal article" date="2018" name="PLoS ONE">
        <title>Chinook salmon (Oncorhynchus tshawytscha) genome and transcriptome.</title>
        <authorList>
            <person name="Christensen K.A."/>
            <person name="Leong J.S."/>
            <person name="Sakhrani D."/>
            <person name="Biagi C.A."/>
            <person name="Minkley D.R."/>
            <person name="Withler R.E."/>
            <person name="Rondeau E.B."/>
            <person name="Koop B.F."/>
            <person name="Devlin R.H."/>
        </authorList>
    </citation>
    <scope>NUCLEOTIDE SEQUENCE [LARGE SCALE GENOMIC DNA]</scope>
</reference>
<comment type="subcellular location">
    <subcellularLocation>
        <location evidence="3">Nucleus</location>
    </subcellularLocation>
</comment>
<dbReference type="SUPFAM" id="SSF55003">
    <property type="entry name" value="PAP/Archaeal CCA-adding enzyme, C-terminal domain"/>
    <property type="match status" value="1"/>
</dbReference>
<dbReference type="GO" id="GO:0003723">
    <property type="term" value="F:RNA binding"/>
    <property type="evidence" value="ECO:0007669"/>
    <property type="project" value="UniProtKB-KW"/>
</dbReference>
<dbReference type="Pfam" id="PF04926">
    <property type="entry name" value="PAP_RNA-bind"/>
    <property type="match status" value="1"/>
</dbReference>
<evidence type="ECO:0000256" key="2">
    <source>
        <dbReference type="ARBA" id="ARBA00001946"/>
    </source>
</evidence>
<reference evidence="20" key="2">
    <citation type="submission" date="2025-08" db="UniProtKB">
        <authorList>
            <consortium name="Ensembl"/>
        </authorList>
    </citation>
    <scope>IDENTIFICATION</scope>
</reference>
<feature type="compositionally biased region" description="Low complexity" evidence="16">
    <location>
        <begin position="509"/>
        <end position="519"/>
    </location>
</feature>
<dbReference type="AlphaFoldDB" id="A0AAZ3NT83"/>
<dbReference type="PANTHER" id="PTHR10682">
    <property type="entry name" value="POLY A POLYMERASE"/>
    <property type="match status" value="1"/>
</dbReference>
<dbReference type="SUPFAM" id="SSF81301">
    <property type="entry name" value="Nucleotidyltransferase"/>
    <property type="match status" value="1"/>
</dbReference>
<dbReference type="Proteomes" id="UP000694402">
    <property type="component" value="Unassembled WGS sequence"/>
</dbReference>
<dbReference type="Pfam" id="PF20750">
    <property type="entry name" value="PAP_NTPase"/>
    <property type="match status" value="1"/>
</dbReference>
<dbReference type="GO" id="GO:1990817">
    <property type="term" value="F:poly(A) RNA polymerase activity"/>
    <property type="evidence" value="ECO:0007669"/>
    <property type="project" value="UniProtKB-EC"/>
</dbReference>
<evidence type="ECO:0000256" key="13">
    <source>
        <dbReference type="ARBA" id="ARBA00023211"/>
    </source>
</evidence>
<feature type="domain" description="Poly(A) polymerase RNA-binding" evidence="17">
    <location>
        <begin position="362"/>
        <end position="428"/>
    </location>
</feature>
<evidence type="ECO:0000259" key="19">
    <source>
        <dbReference type="Pfam" id="PF20750"/>
    </source>
</evidence>
<dbReference type="InterPro" id="IPR043519">
    <property type="entry name" value="NT_sf"/>
</dbReference>
<dbReference type="FunFam" id="3.30.460.10:FF:000002">
    <property type="entry name" value="Poly(A) polymerase alpha, putative"/>
    <property type="match status" value="1"/>
</dbReference>
<evidence type="ECO:0000256" key="16">
    <source>
        <dbReference type="SAM" id="MobiDB-lite"/>
    </source>
</evidence>
<keyword evidence="13" id="KW-0464">Manganese</keyword>
<dbReference type="Pfam" id="PF04928">
    <property type="entry name" value="PAP_central"/>
    <property type="match status" value="1"/>
</dbReference>
<feature type="compositionally biased region" description="Polar residues" evidence="16">
    <location>
        <begin position="535"/>
        <end position="546"/>
    </location>
</feature>
<dbReference type="GO" id="GO:0006397">
    <property type="term" value="P:mRNA processing"/>
    <property type="evidence" value="ECO:0007669"/>
    <property type="project" value="UniProtKB-KW"/>
</dbReference>
<dbReference type="InterPro" id="IPR007012">
    <property type="entry name" value="PolA_pol_cen_dom"/>
</dbReference>
<comment type="cofactor">
    <cofactor evidence="2">
        <name>Mg(2+)</name>
        <dbReference type="ChEBI" id="CHEBI:18420"/>
    </cofactor>
</comment>
<dbReference type="InterPro" id="IPR007010">
    <property type="entry name" value="PolA_pol_RNA-bd_dom"/>
</dbReference>
<evidence type="ECO:0000256" key="15">
    <source>
        <dbReference type="ARBA" id="ARBA00048830"/>
    </source>
</evidence>
<feature type="compositionally biased region" description="Polar residues" evidence="16">
    <location>
        <begin position="611"/>
        <end position="625"/>
    </location>
</feature>
<evidence type="ECO:0000313" key="21">
    <source>
        <dbReference type="Proteomes" id="UP000694402"/>
    </source>
</evidence>
<dbReference type="Gene3D" id="3.30.70.590">
    <property type="entry name" value="Poly(A) polymerase predicted RNA binding domain"/>
    <property type="match status" value="1"/>
</dbReference>
<dbReference type="SUPFAM" id="SSF81631">
    <property type="entry name" value="PAP/OAS1 substrate-binding domain"/>
    <property type="match status" value="1"/>
</dbReference>
<comment type="catalytic activity">
    <reaction evidence="15">
        <text>RNA(n) + ATP = RNA(n)-3'-adenine ribonucleotide + diphosphate</text>
        <dbReference type="Rhea" id="RHEA:11332"/>
        <dbReference type="Rhea" id="RHEA-COMP:14527"/>
        <dbReference type="Rhea" id="RHEA-COMP:17347"/>
        <dbReference type="ChEBI" id="CHEBI:30616"/>
        <dbReference type="ChEBI" id="CHEBI:33019"/>
        <dbReference type="ChEBI" id="CHEBI:140395"/>
        <dbReference type="ChEBI" id="CHEBI:173115"/>
        <dbReference type="EC" id="2.7.7.19"/>
    </reaction>
</comment>
<feature type="domain" description="Poly(A) polymerase nucleotidyltransferase" evidence="19">
    <location>
        <begin position="20"/>
        <end position="210"/>
    </location>
</feature>
<sequence length="735" mass="82213">TSFTVGNSMHGGQQPQKHYGITSSISMAFPREVDHQYTHKLSEAMKPFGVFEDEDELNHRLAVLGKLNTFVKEWIAEISETKNLPPSAITNVGGKIFTFGSYRLGVHTKGADIDALCVSPRHVERTDFFDSFFAKLKLHEEIKDLRVSVIKVYLLCLVAGQIDLLFARLALQSIPDNLDLRGDSHLRNLDIRCIRSLNGCRVTDEILYLVPNKENFRLTLRAIKLWAKRRGIYSNMLGFLGGVSWAMLVARTCQLYPNAVAATLVHKFFLVFSKWEWPNPVLLKQPEDSNLNLPVWDPRVNPSDRYHLMPIITPAYPQQNSTYNVSSSTRTIMSEEFKYGLSVTDDILQGKTDWSKLFQPPNFFLKYKHYIVLTASASTEENQLEWIGLVESKIRVLVGNLERNEYITLAHVNPTSFPGNKESCSENEFVSMWFIGIIFKKVENAESVNIDLTYDIQSFTDTVYRQANNINMLKDGMKIEATHVKKKQLHQYLPVELVQRKKRSIVELNRNSNGGSSKRSSLDGSQLDSSRDTDSGTPFSSPTSVCKPSRPAASDTDDSSSVPDVSPPRADQEKGLSIPVIGSSECPVSPSAGSTIPTVVGRSVVPCLGSSRDTSSPTEQNQNGATAAAKRPHSPTQDGPPKRIRDPADLVRRGSGPWMDIYFISVDCISLIFLFCFSYQESLGGVKAMPIPTIDTSRTQRLPSMELPDVTSPLPSSNHQRVVKNSIRLALNRHR</sequence>
<keyword evidence="10" id="KW-0067">ATP-binding</keyword>
<protein>
    <recommendedName>
        <fullName evidence="5">polynucleotide adenylyltransferase</fullName>
        <ecNumber evidence="5">2.7.7.19</ecNumber>
    </recommendedName>
</protein>
<proteinExistence type="inferred from homology"/>
<dbReference type="EC" id="2.7.7.19" evidence="5"/>
<dbReference type="FunFam" id="3.30.70.590:FF:000001">
    <property type="entry name" value="Putative poly(A) polymerase gamma"/>
    <property type="match status" value="1"/>
</dbReference>
<reference evidence="20" key="3">
    <citation type="submission" date="2025-09" db="UniProtKB">
        <authorList>
            <consortium name="Ensembl"/>
        </authorList>
    </citation>
    <scope>IDENTIFICATION</scope>
</reference>
<dbReference type="GO" id="GO:0005634">
    <property type="term" value="C:nucleus"/>
    <property type="evidence" value="ECO:0007669"/>
    <property type="project" value="UniProtKB-SubCell"/>
</dbReference>
<dbReference type="Gene3D" id="1.10.1410.10">
    <property type="match status" value="1"/>
</dbReference>
<dbReference type="GeneTree" id="ENSGT00940000156467"/>
<keyword evidence="21" id="KW-1185">Reference proteome</keyword>
<keyword evidence="6" id="KW-0507">mRNA processing</keyword>
<evidence type="ECO:0000256" key="14">
    <source>
        <dbReference type="ARBA" id="ARBA00023242"/>
    </source>
</evidence>
<evidence type="ECO:0000256" key="4">
    <source>
        <dbReference type="ARBA" id="ARBA00010912"/>
    </source>
</evidence>
<feature type="compositionally biased region" description="Low complexity" evidence="16">
    <location>
        <begin position="548"/>
        <end position="569"/>
    </location>
</feature>
<organism evidence="20 21">
    <name type="scientific">Oncorhynchus tshawytscha</name>
    <name type="common">Chinook salmon</name>
    <name type="synonym">Salmo tshawytscha</name>
    <dbReference type="NCBI Taxonomy" id="74940"/>
    <lineage>
        <taxon>Eukaryota</taxon>
        <taxon>Metazoa</taxon>
        <taxon>Chordata</taxon>
        <taxon>Craniata</taxon>
        <taxon>Vertebrata</taxon>
        <taxon>Euteleostomi</taxon>
        <taxon>Actinopterygii</taxon>
        <taxon>Neopterygii</taxon>
        <taxon>Teleostei</taxon>
        <taxon>Protacanthopterygii</taxon>
        <taxon>Salmoniformes</taxon>
        <taxon>Salmonidae</taxon>
        <taxon>Salmoninae</taxon>
        <taxon>Oncorhynchus</taxon>
    </lineage>
</organism>
<evidence type="ECO:0000259" key="17">
    <source>
        <dbReference type="Pfam" id="PF04926"/>
    </source>
</evidence>
<keyword evidence="7" id="KW-0808">Transferase</keyword>
<gene>
    <name evidence="20" type="primary">PAPOLG</name>
</gene>
<evidence type="ECO:0000256" key="12">
    <source>
        <dbReference type="ARBA" id="ARBA00022884"/>
    </source>
</evidence>
<dbReference type="InterPro" id="IPR011068">
    <property type="entry name" value="NuclTrfase_I-like_C"/>
</dbReference>
<feature type="region of interest" description="Disordered" evidence="16">
    <location>
        <begin position="607"/>
        <end position="649"/>
    </location>
</feature>
<evidence type="ECO:0000256" key="7">
    <source>
        <dbReference type="ARBA" id="ARBA00022679"/>
    </source>
</evidence>
<feature type="domain" description="Poly(A) polymerase central" evidence="18">
    <location>
        <begin position="215"/>
        <end position="359"/>
    </location>
</feature>
<evidence type="ECO:0000256" key="5">
    <source>
        <dbReference type="ARBA" id="ARBA00012388"/>
    </source>
</evidence>
<feature type="compositionally biased region" description="Basic and acidic residues" evidence="16">
    <location>
        <begin position="640"/>
        <end position="649"/>
    </location>
</feature>
<evidence type="ECO:0000256" key="1">
    <source>
        <dbReference type="ARBA" id="ARBA00001936"/>
    </source>
</evidence>
<evidence type="ECO:0000256" key="3">
    <source>
        <dbReference type="ARBA" id="ARBA00004123"/>
    </source>
</evidence>
<comment type="cofactor">
    <cofactor evidence="1">
        <name>Mn(2+)</name>
        <dbReference type="ChEBI" id="CHEBI:29035"/>
    </cofactor>
</comment>
<dbReference type="Ensembl" id="ENSOTST00005159354.1">
    <property type="protein sequence ID" value="ENSOTSP00005107662.1"/>
    <property type="gene ID" value="ENSOTSG00005000829.2"/>
</dbReference>
<feature type="region of interest" description="Disordered" evidence="16">
    <location>
        <begin position="508"/>
        <end position="595"/>
    </location>
</feature>
<dbReference type="InterPro" id="IPR048840">
    <property type="entry name" value="PolA_pol_NTPase"/>
</dbReference>
<dbReference type="PANTHER" id="PTHR10682:SF6">
    <property type="entry name" value="POLY(A) POLYMERASE GAMMA"/>
    <property type="match status" value="1"/>
</dbReference>
<dbReference type="GO" id="GO:0031123">
    <property type="term" value="P:RNA 3'-end processing"/>
    <property type="evidence" value="ECO:0007669"/>
    <property type="project" value="InterPro"/>
</dbReference>
<keyword evidence="9" id="KW-0547">Nucleotide-binding</keyword>
<dbReference type="FunFam" id="1.10.1410.10:FF:000001">
    <property type="entry name" value="Putative poly(A) polymerase gamma"/>
    <property type="match status" value="1"/>
</dbReference>
<accession>A0AAZ3NT83</accession>
<dbReference type="GO" id="GO:0005524">
    <property type="term" value="F:ATP binding"/>
    <property type="evidence" value="ECO:0007669"/>
    <property type="project" value="UniProtKB-KW"/>
</dbReference>
<keyword evidence="8" id="KW-0479">Metal-binding</keyword>
<dbReference type="CDD" id="cd05402">
    <property type="entry name" value="NT_PAP_TUTase"/>
    <property type="match status" value="1"/>
</dbReference>
<keyword evidence="12" id="KW-0694">RNA-binding</keyword>